<keyword evidence="3" id="KW-0539">Nucleus</keyword>
<organism evidence="6 7">
    <name type="scientific">Dekkera bruxellensis</name>
    <name type="common">Brettanomyces custersii</name>
    <dbReference type="NCBI Taxonomy" id="5007"/>
    <lineage>
        <taxon>Eukaryota</taxon>
        <taxon>Fungi</taxon>
        <taxon>Dikarya</taxon>
        <taxon>Ascomycota</taxon>
        <taxon>Saccharomycotina</taxon>
        <taxon>Pichiomycetes</taxon>
        <taxon>Pichiales</taxon>
        <taxon>Pichiaceae</taxon>
        <taxon>Brettanomyces</taxon>
    </lineage>
</organism>
<feature type="region of interest" description="Disordered" evidence="5">
    <location>
        <begin position="1"/>
        <end position="106"/>
    </location>
</feature>
<comment type="caution">
    <text evidence="6">The sequence shown here is derived from an EMBL/GenBank/DDBJ whole genome shotgun (WGS) entry which is preliminary data.</text>
</comment>
<reference evidence="6 7" key="1">
    <citation type="journal article" date="2020" name="Appl. Microbiol. Biotechnol.">
        <title>Targeted gene deletion in Brettanomyces bruxellensis with an expression-free CRISPR-Cas9 system.</title>
        <authorList>
            <person name="Varela C."/>
            <person name="Bartel C."/>
            <person name="Onetto C."/>
            <person name="Borneman A."/>
        </authorList>
    </citation>
    <scope>NUCLEOTIDE SEQUENCE [LARGE SCALE GENOMIC DNA]</scope>
    <source>
        <strain evidence="6 7">AWRI1613</strain>
    </source>
</reference>
<feature type="compositionally biased region" description="Basic and acidic residues" evidence="5">
    <location>
        <begin position="52"/>
        <end position="63"/>
    </location>
</feature>
<dbReference type="GO" id="GO:0005634">
    <property type="term" value="C:nucleus"/>
    <property type="evidence" value="ECO:0007669"/>
    <property type="project" value="UniProtKB-SubCell"/>
</dbReference>
<dbReference type="Pfam" id="PF09798">
    <property type="entry name" value="LCD1"/>
    <property type="match status" value="2"/>
</dbReference>
<evidence type="ECO:0000256" key="2">
    <source>
        <dbReference type="ARBA" id="ARBA00022763"/>
    </source>
</evidence>
<name>A0A8H6BBE9_DEKBR</name>
<protein>
    <recommendedName>
        <fullName evidence="8">DNA damage checkpoint protein LCD1</fullName>
    </recommendedName>
</protein>
<dbReference type="Proteomes" id="UP000568158">
    <property type="component" value="Unassembled WGS sequence"/>
</dbReference>
<accession>A0A8H6BBE9</accession>
<sequence>MTRPEGTNTSEGEDMEDDWFDDSDVDFDEVFSTAAEAKKVQTESKTTSQYSEGDKEDGGRTIIEDATVSPVSRREINNAGKVLEGSNDNINKGTKPDENENSADGNEDILTLKGENSILRAKLEQITKKQEEEQKQLTDRLRARMKEKESKIEALNDNIVKIKEENEFLMSENKTLTGKYIMGKNKRRKFGNPGSEAGLSQYKRVATNYTSSETATPSQNRYEMSEKAAGESQNVQKVAILNQATVFQDEKMLFIESMVTDTIPGMEKTILDYLSKISSSFGYCHKGFEVGRPGESIKTAIINYLISFESRNRIDLLISSFVEILLDYIMCSLNKENGNSQESHTAGGKSMPWSQDDRMLPIPYLLALVYFSLNYRPKAVSSQLIGDATTTICRILDMYPQILKQETFYLLPDEKEKFSGGKTMHAKILELFTVIFSMDILEALSKLAAFSDGMEGPKDTRIEGDSSQVQGALSLFWSITPQELIIYSLLSSKTPAIFVHDAVEMLISSITEESFGFENVTIKVSPSIHSRRLLTPEETTQQILSNAIILLDQSELDPEISIAVCGLSRTIGDNSSIKLLDILSPTQGLAPNPVTHSMETYEKILALSKDSQNIAESTLLLLKVKLKILQMFELYLSYEHEGSIRPDIVVNLIVACVSILGKQQECILRSPRATNVELSNRLIEINVRLIHFLVTSPDYAKTIQKLPQLTLREMVIALLRISADSLKGASIDFVTKLRMKDKFRFHIFNENLETKLMDRFGILEDVGNRQDDEFYTERAQIEVGDSNGLELNYTDETIDLARDILGQCLTCDEADMLHYSINYVSTPPASDEDEDIEMT</sequence>
<evidence type="ECO:0000256" key="5">
    <source>
        <dbReference type="SAM" id="MobiDB-lite"/>
    </source>
</evidence>
<feature type="compositionally biased region" description="Polar residues" evidence="5">
    <location>
        <begin position="1"/>
        <end position="10"/>
    </location>
</feature>
<gene>
    <name evidence="6" type="ORF">HII12_004034</name>
</gene>
<evidence type="ECO:0000313" key="7">
    <source>
        <dbReference type="Proteomes" id="UP000568158"/>
    </source>
</evidence>
<evidence type="ECO:0008006" key="8">
    <source>
        <dbReference type="Google" id="ProtNLM"/>
    </source>
</evidence>
<evidence type="ECO:0000256" key="4">
    <source>
        <dbReference type="SAM" id="Coils"/>
    </source>
</evidence>
<keyword evidence="2" id="KW-0227">DNA damage</keyword>
<proteinExistence type="predicted"/>
<feature type="compositionally biased region" description="Acidic residues" evidence="5">
    <location>
        <begin position="11"/>
        <end position="29"/>
    </location>
</feature>
<evidence type="ECO:0000256" key="1">
    <source>
        <dbReference type="ARBA" id="ARBA00004123"/>
    </source>
</evidence>
<evidence type="ECO:0000256" key="3">
    <source>
        <dbReference type="ARBA" id="ARBA00023242"/>
    </source>
</evidence>
<dbReference type="AlphaFoldDB" id="A0A8H6BBE9"/>
<comment type="subcellular location">
    <subcellularLocation>
        <location evidence="1">Nucleus</location>
    </subcellularLocation>
</comment>
<dbReference type="GO" id="GO:0000077">
    <property type="term" value="P:DNA damage checkpoint signaling"/>
    <property type="evidence" value="ECO:0007669"/>
    <property type="project" value="InterPro"/>
</dbReference>
<dbReference type="InterPro" id="IPR018622">
    <property type="entry name" value="DNA_damage_chkpnt_Lcd1"/>
</dbReference>
<evidence type="ECO:0000313" key="6">
    <source>
        <dbReference type="EMBL" id="KAF6008806.1"/>
    </source>
</evidence>
<keyword evidence="4" id="KW-0175">Coiled coil</keyword>
<dbReference type="EMBL" id="JABCYN010000034">
    <property type="protein sequence ID" value="KAF6008806.1"/>
    <property type="molecule type" value="Genomic_DNA"/>
</dbReference>
<feature type="coiled-coil region" evidence="4">
    <location>
        <begin position="116"/>
        <end position="172"/>
    </location>
</feature>